<comment type="caution">
    <text evidence="1">The sequence shown here is derived from an EMBL/GenBank/DDBJ whole genome shotgun (WGS) entry which is preliminary data.</text>
</comment>
<keyword evidence="2" id="KW-1185">Reference proteome</keyword>
<accession>A0A848JBZ0</accession>
<proteinExistence type="predicted"/>
<dbReference type="Proteomes" id="UP000559010">
    <property type="component" value="Unassembled WGS sequence"/>
</dbReference>
<evidence type="ECO:0000313" key="2">
    <source>
        <dbReference type="Proteomes" id="UP000559010"/>
    </source>
</evidence>
<evidence type="ECO:0008006" key="3">
    <source>
        <dbReference type="Google" id="ProtNLM"/>
    </source>
</evidence>
<dbReference type="EMBL" id="JABBNU010000013">
    <property type="protein sequence ID" value="NMM50522.1"/>
    <property type="molecule type" value="Genomic_DNA"/>
</dbReference>
<dbReference type="Gene3D" id="2.40.50.870">
    <property type="entry name" value="Protein of unknown function (DUF3299)"/>
    <property type="match status" value="1"/>
</dbReference>
<gene>
    <name evidence="1" type="ORF">HH304_19080</name>
</gene>
<protein>
    <recommendedName>
        <fullName evidence="3">DUF3299 domain-containing protein</fullName>
    </recommendedName>
</protein>
<dbReference type="AlphaFoldDB" id="A0A848JBZ0"/>
<organism evidence="1 2">
    <name type="scientific">Marinigracilibium pacificum</name>
    <dbReference type="NCBI Taxonomy" id="2729599"/>
    <lineage>
        <taxon>Bacteria</taxon>
        <taxon>Pseudomonadati</taxon>
        <taxon>Bacteroidota</taxon>
        <taxon>Cytophagia</taxon>
        <taxon>Cytophagales</taxon>
        <taxon>Flammeovirgaceae</taxon>
        <taxon>Marinigracilibium</taxon>
    </lineage>
</organism>
<evidence type="ECO:0000313" key="1">
    <source>
        <dbReference type="EMBL" id="NMM50522.1"/>
    </source>
</evidence>
<name>A0A848JBZ0_9BACT</name>
<sequence length="144" mass="16286">MRKTIYCLFILCFSVCLFGQNKLNYWNVLSAVTFQTGYSNGSDIPFDIPVFSEKLNAIDGKEIELEGYILPVEVGKSGHYILSKLPFNVCYYCGGAGPETIVEIISEKELEPLETKVKISGTLKLNDHDMNYHMYILNNSKLVE</sequence>
<dbReference type="RefSeq" id="WP_169684885.1">
    <property type="nucleotide sequence ID" value="NZ_JABBNU010000013.1"/>
</dbReference>
<reference evidence="1 2" key="1">
    <citation type="submission" date="2020-04" db="EMBL/GenBank/DDBJ databases">
        <title>Flammeovirgaceae bacterium KN852 isolated from deep sea.</title>
        <authorList>
            <person name="Zhang D.-C."/>
        </authorList>
    </citation>
    <scope>NUCLEOTIDE SEQUENCE [LARGE SCALE GENOMIC DNA]</scope>
    <source>
        <strain evidence="1 2">KN852</strain>
    </source>
</reference>